<feature type="chain" id="PRO_5032694353" evidence="1">
    <location>
        <begin position="21"/>
        <end position="247"/>
    </location>
</feature>
<organism evidence="2 3">
    <name type="scientific">Adineta steineri</name>
    <dbReference type="NCBI Taxonomy" id="433720"/>
    <lineage>
        <taxon>Eukaryota</taxon>
        <taxon>Metazoa</taxon>
        <taxon>Spiralia</taxon>
        <taxon>Gnathifera</taxon>
        <taxon>Rotifera</taxon>
        <taxon>Eurotatoria</taxon>
        <taxon>Bdelloidea</taxon>
        <taxon>Adinetida</taxon>
        <taxon>Adinetidae</taxon>
        <taxon>Adineta</taxon>
    </lineage>
</organism>
<comment type="caution">
    <text evidence="2">The sequence shown here is derived from an EMBL/GenBank/DDBJ whole genome shotgun (WGS) entry which is preliminary data.</text>
</comment>
<accession>A0A815L237</accession>
<keyword evidence="1" id="KW-0732">Signal</keyword>
<gene>
    <name evidence="2" type="ORF">JYZ213_LOCUS37937</name>
</gene>
<evidence type="ECO:0000256" key="1">
    <source>
        <dbReference type="SAM" id="SignalP"/>
    </source>
</evidence>
<evidence type="ECO:0000313" key="2">
    <source>
        <dbReference type="EMBL" id="CAF1403987.1"/>
    </source>
</evidence>
<sequence>MVLAIFLFTVFVANVLTVFGQNNSVTTHVVVTNTTIVCPSTDIDTLHQATIELKETIPRMWNALNARLDILESRLSCLSNCSEPVVSNSTITPSVLTLEEKIYQNLTIDGNWRILYDQPYGHHTNTSNLLDAAKSCSNQVLVGARRNATILQLELAAVGPVNVLQQQTVLNTTVKYGDVYWYSTKTFSFGFSPNNTINQWFADGITDSSSALRLSWLLDQFIGGWRAGSTMELYTDAIWRKVIYCLD</sequence>
<dbReference type="AlphaFoldDB" id="A0A815L237"/>
<reference evidence="2" key="1">
    <citation type="submission" date="2021-02" db="EMBL/GenBank/DDBJ databases">
        <authorList>
            <person name="Nowell W R."/>
        </authorList>
    </citation>
    <scope>NUCLEOTIDE SEQUENCE</scope>
</reference>
<name>A0A815L237_9BILA</name>
<evidence type="ECO:0000313" key="3">
    <source>
        <dbReference type="Proteomes" id="UP000663845"/>
    </source>
</evidence>
<dbReference type="Proteomes" id="UP000663845">
    <property type="component" value="Unassembled WGS sequence"/>
</dbReference>
<protein>
    <submittedName>
        <fullName evidence="2">Uncharacterized protein</fullName>
    </submittedName>
</protein>
<dbReference type="EMBL" id="CAJNOG010001061">
    <property type="protein sequence ID" value="CAF1403987.1"/>
    <property type="molecule type" value="Genomic_DNA"/>
</dbReference>
<proteinExistence type="predicted"/>
<feature type="signal peptide" evidence="1">
    <location>
        <begin position="1"/>
        <end position="20"/>
    </location>
</feature>